<dbReference type="PANTHER" id="PTHR43272">
    <property type="entry name" value="LONG-CHAIN-FATTY-ACID--COA LIGASE"/>
    <property type="match status" value="1"/>
</dbReference>
<gene>
    <name evidence="6" type="ORF">THASP1DRAFT_28699</name>
</gene>
<dbReference type="InterPro" id="IPR000873">
    <property type="entry name" value="AMP-dep_synth/lig_dom"/>
</dbReference>
<feature type="chain" id="PRO_5020557206" evidence="4">
    <location>
        <begin position="17"/>
        <end position="701"/>
    </location>
</feature>
<evidence type="ECO:0000256" key="2">
    <source>
        <dbReference type="ARBA" id="ARBA00022840"/>
    </source>
</evidence>
<keyword evidence="1" id="KW-0547">Nucleotide-binding</keyword>
<comment type="catalytic activity">
    <reaction evidence="3">
        <text>a long-chain fatty acid + ATP + CoA = a long-chain fatty acyl-CoA + AMP + diphosphate</text>
        <dbReference type="Rhea" id="RHEA:15421"/>
        <dbReference type="ChEBI" id="CHEBI:30616"/>
        <dbReference type="ChEBI" id="CHEBI:33019"/>
        <dbReference type="ChEBI" id="CHEBI:57287"/>
        <dbReference type="ChEBI" id="CHEBI:57560"/>
        <dbReference type="ChEBI" id="CHEBI:83139"/>
        <dbReference type="ChEBI" id="CHEBI:456215"/>
        <dbReference type="EC" id="6.2.1.3"/>
    </reaction>
    <physiologicalReaction direction="left-to-right" evidence="3">
        <dbReference type="Rhea" id="RHEA:15422"/>
    </physiologicalReaction>
</comment>
<keyword evidence="7" id="KW-1185">Reference proteome</keyword>
<protein>
    <submittedName>
        <fullName evidence="6">Long-chain-fatty-acid--CoA ligase 6</fullName>
    </submittedName>
</protein>
<dbReference type="OrthoDB" id="1700726at2759"/>
<dbReference type="GO" id="GO:0005783">
    <property type="term" value="C:endoplasmic reticulum"/>
    <property type="evidence" value="ECO:0007669"/>
    <property type="project" value="TreeGrafter"/>
</dbReference>
<proteinExistence type="predicted"/>
<evidence type="ECO:0000313" key="6">
    <source>
        <dbReference type="EMBL" id="RKP09516.1"/>
    </source>
</evidence>
<dbReference type="AlphaFoldDB" id="A0A4P9XTN5"/>
<dbReference type="InterPro" id="IPR045851">
    <property type="entry name" value="AMP-bd_C_sf"/>
</dbReference>
<evidence type="ECO:0000256" key="4">
    <source>
        <dbReference type="SAM" id="SignalP"/>
    </source>
</evidence>
<dbReference type="GO" id="GO:0004467">
    <property type="term" value="F:long-chain fatty acid-CoA ligase activity"/>
    <property type="evidence" value="ECO:0007669"/>
    <property type="project" value="UniProtKB-EC"/>
</dbReference>
<keyword evidence="6" id="KW-0436">Ligase</keyword>
<keyword evidence="4" id="KW-0732">Signal</keyword>
<evidence type="ECO:0000259" key="5">
    <source>
        <dbReference type="Pfam" id="PF00501"/>
    </source>
</evidence>
<dbReference type="Gene3D" id="3.30.300.30">
    <property type="match status" value="1"/>
</dbReference>
<dbReference type="STRING" id="78915.A0A4P9XTN5"/>
<dbReference type="Gene3D" id="3.40.50.12780">
    <property type="entry name" value="N-terminal domain of ligase-like"/>
    <property type="match status" value="1"/>
</dbReference>
<sequence length="701" mass="77500">MEFDTASLLLASAVLAVTYMTVNRPEPDVHPFVLGEQSVPATVRLPGESAVYRSRLTPHGTRLPTFPDANTRTLADVFRNGKERAAGGQGRCLGGKRADGTWTWSSYAETEQRIRNFGSGLLTFTELKPSAPEAMVGIYMRNSPEWLVADLAAAHYSLITVPLYPAWALDSIRSCIQQTSLTTLVTVERELPGLLSICSECPTLRWIIVCDGTPSAENVSRAQGLGISLETFAALEGIGTANPVEPVLPGPDSLFSVCFTCGTTGNPRGALLTHKNVVSAMSSLLSIHLPGKGPNSNDIYMSYLPMSHVFEHTLAIAMLSLGGAIAAHHENPRTVEVSAREVKPTIFPVVPRILNRLREKVELELHRSSPFRQFLFRRAYAAKLDMLREGRVVRDSFWDRLVFSQIRERFGGQVRIFACGAAPISVETLEWTRICFGCTVIEGYGQTETCAAITATHPHDYTHRYGDFVGAVLPGNEVKLVDVPELNYFANGAGTDALTLCRPRVHLQICVRGANVTQGYYGLPDDTKAAIDADGWLRTGDVGEFLPNGTLKVIDRKKNICKLSQGEYVAPAKIEAVYEECELVSQVYVHVDPRQHYLVAVVMPHAERLVEAARERGLSDDLSLQTLCANETMRSVVLESMHDKGCERELSRYEQVRRVVLSPEPFTPENGLMTPTFKLKRHVLRDRFRGDIDALYQQENN</sequence>
<keyword evidence="2" id="KW-0067">ATP-binding</keyword>
<dbReference type="SUPFAM" id="SSF56801">
    <property type="entry name" value="Acetyl-CoA synthetase-like"/>
    <property type="match status" value="1"/>
</dbReference>
<dbReference type="InterPro" id="IPR042099">
    <property type="entry name" value="ANL_N_sf"/>
</dbReference>
<reference evidence="7" key="1">
    <citation type="journal article" date="2018" name="Nat. Microbiol.">
        <title>Leveraging single-cell genomics to expand the fungal tree of life.</title>
        <authorList>
            <person name="Ahrendt S.R."/>
            <person name="Quandt C.A."/>
            <person name="Ciobanu D."/>
            <person name="Clum A."/>
            <person name="Salamov A."/>
            <person name="Andreopoulos B."/>
            <person name="Cheng J.F."/>
            <person name="Woyke T."/>
            <person name="Pelin A."/>
            <person name="Henrissat B."/>
            <person name="Reynolds N.K."/>
            <person name="Benny G.L."/>
            <person name="Smith M.E."/>
            <person name="James T.Y."/>
            <person name="Grigoriev I.V."/>
        </authorList>
    </citation>
    <scope>NUCLEOTIDE SEQUENCE [LARGE SCALE GENOMIC DNA]</scope>
    <source>
        <strain evidence="7">RSA 1356</strain>
    </source>
</reference>
<dbReference type="EMBL" id="KZ992508">
    <property type="protein sequence ID" value="RKP09516.1"/>
    <property type="molecule type" value="Genomic_DNA"/>
</dbReference>
<name>A0A4P9XTN5_9FUNG</name>
<accession>A0A4P9XTN5</accession>
<feature type="domain" description="AMP-dependent synthetase/ligase" evidence="5">
    <location>
        <begin position="100"/>
        <end position="521"/>
    </location>
</feature>
<dbReference type="Proteomes" id="UP000271241">
    <property type="component" value="Unassembled WGS sequence"/>
</dbReference>
<dbReference type="PANTHER" id="PTHR43272:SF33">
    <property type="entry name" value="AMP-BINDING DOMAIN-CONTAINING PROTEIN-RELATED"/>
    <property type="match status" value="1"/>
</dbReference>
<dbReference type="Pfam" id="PF00501">
    <property type="entry name" value="AMP-binding"/>
    <property type="match status" value="1"/>
</dbReference>
<organism evidence="6 7">
    <name type="scientific">Thamnocephalis sphaerospora</name>
    <dbReference type="NCBI Taxonomy" id="78915"/>
    <lineage>
        <taxon>Eukaryota</taxon>
        <taxon>Fungi</taxon>
        <taxon>Fungi incertae sedis</taxon>
        <taxon>Zoopagomycota</taxon>
        <taxon>Zoopagomycotina</taxon>
        <taxon>Zoopagomycetes</taxon>
        <taxon>Zoopagales</taxon>
        <taxon>Sigmoideomycetaceae</taxon>
        <taxon>Thamnocephalis</taxon>
    </lineage>
</organism>
<dbReference type="GO" id="GO:0016020">
    <property type="term" value="C:membrane"/>
    <property type="evidence" value="ECO:0007669"/>
    <property type="project" value="TreeGrafter"/>
</dbReference>
<evidence type="ECO:0000313" key="7">
    <source>
        <dbReference type="Proteomes" id="UP000271241"/>
    </source>
</evidence>
<evidence type="ECO:0000256" key="1">
    <source>
        <dbReference type="ARBA" id="ARBA00022741"/>
    </source>
</evidence>
<dbReference type="GO" id="GO:0005524">
    <property type="term" value="F:ATP binding"/>
    <property type="evidence" value="ECO:0007669"/>
    <property type="project" value="UniProtKB-KW"/>
</dbReference>
<feature type="signal peptide" evidence="4">
    <location>
        <begin position="1"/>
        <end position="16"/>
    </location>
</feature>
<evidence type="ECO:0000256" key="3">
    <source>
        <dbReference type="ARBA" id="ARBA00024484"/>
    </source>
</evidence>